<protein>
    <submittedName>
        <fullName evidence="1">Uncharacterized protein</fullName>
    </submittedName>
</protein>
<proteinExistence type="predicted"/>
<gene>
    <name evidence="1" type="ORF">U9M48_043833</name>
</gene>
<evidence type="ECO:0000313" key="2">
    <source>
        <dbReference type="Proteomes" id="UP001341281"/>
    </source>
</evidence>
<dbReference type="EMBL" id="CP144754">
    <property type="protein sequence ID" value="WVZ98378.1"/>
    <property type="molecule type" value="Genomic_DNA"/>
</dbReference>
<dbReference type="AlphaFoldDB" id="A0AAQ3UVP3"/>
<name>A0AAQ3UVP3_PASNO</name>
<keyword evidence="2" id="KW-1185">Reference proteome</keyword>
<dbReference type="Proteomes" id="UP001341281">
    <property type="component" value="Chromosome 10"/>
</dbReference>
<organism evidence="1 2">
    <name type="scientific">Paspalum notatum var. saurae</name>
    <dbReference type="NCBI Taxonomy" id="547442"/>
    <lineage>
        <taxon>Eukaryota</taxon>
        <taxon>Viridiplantae</taxon>
        <taxon>Streptophyta</taxon>
        <taxon>Embryophyta</taxon>
        <taxon>Tracheophyta</taxon>
        <taxon>Spermatophyta</taxon>
        <taxon>Magnoliopsida</taxon>
        <taxon>Liliopsida</taxon>
        <taxon>Poales</taxon>
        <taxon>Poaceae</taxon>
        <taxon>PACMAD clade</taxon>
        <taxon>Panicoideae</taxon>
        <taxon>Andropogonodae</taxon>
        <taxon>Paspaleae</taxon>
        <taxon>Paspalinae</taxon>
        <taxon>Paspalum</taxon>
    </lineage>
</organism>
<accession>A0AAQ3UVP3</accession>
<evidence type="ECO:0000313" key="1">
    <source>
        <dbReference type="EMBL" id="WVZ98378.1"/>
    </source>
</evidence>
<reference evidence="1 2" key="1">
    <citation type="submission" date="2024-02" db="EMBL/GenBank/DDBJ databases">
        <title>High-quality chromosome-scale genome assembly of Pensacola bahiagrass (Paspalum notatum Flugge var. saurae).</title>
        <authorList>
            <person name="Vega J.M."/>
            <person name="Podio M."/>
            <person name="Orjuela J."/>
            <person name="Siena L.A."/>
            <person name="Pessino S.C."/>
            <person name="Combes M.C."/>
            <person name="Mariac C."/>
            <person name="Albertini E."/>
            <person name="Pupilli F."/>
            <person name="Ortiz J.P.A."/>
            <person name="Leblanc O."/>
        </authorList>
    </citation>
    <scope>NUCLEOTIDE SEQUENCE [LARGE SCALE GENOMIC DNA]</scope>
    <source>
        <strain evidence="1">R1</strain>
        <tissue evidence="1">Leaf</tissue>
    </source>
</reference>
<sequence length="98" mass="10345">MPQLAPPPRPFSRPTPTALRIRHLDLTTSPLAHARSPLRDPAHKPNLHLVPSSFGIVSVSSTILVTTGAKASKAAADKLDCAARSCFALTTLVHAAAY</sequence>